<dbReference type="OrthoDB" id="10134964at2759"/>
<dbReference type="Proteomes" id="UP000663832">
    <property type="component" value="Unassembled WGS sequence"/>
</dbReference>
<organism evidence="2 7">
    <name type="scientific">Adineta steineri</name>
    <dbReference type="NCBI Taxonomy" id="433720"/>
    <lineage>
        <taxon>Eukaryota</taxon>
        <taxon>Metazoa</taxon>
        <taxon>Spiralia</taxon>
        <taxon>Gnathifera</taxon>
        <taxon>Rotifera</taxon>
        <taxon>Eurotatoria</taxon>
        <taxon>Bdelloidea</taxon>
        <taxon>Adinetida</taxon>
        <taxon>Adinetidae</taxon>
        <taxon>Adineta</taxon>
    </lineage>
</organism>
<evidence type="ECO:0000313" key="2">
    <source>
        <dbReference type="EMBL" id="CAF1378758.1"/>
    </source>
</evidence>
<dbReference type="EMBL" id="CAJNOM010001407">
    <property type="protein sequence ID" value="CAF1606770.1"/>
    <property type="molecule type" value="Genomic_DNA"/>
</dbReference>
<evidence type="ECO:0000313" key="5">
    <source>
        <dbReference type="EMBL" id="CAF1606786.1"/>
    </source>
</evidence>
<evidence type="ECO:0000313" key="4">
    <source>
        <dbReference type="EMBL" id="CAF1606770.1"/>
    </source>
</evidence>
<dbReference type="EMBL" id="CAJNOM010001408">
    <property type="protein sequence ID" value="CAF1606786.1"/>
    <property type="molecule type" value="Genomic_DNA"/>
</dbReference>
<evidence type="ECO:0000313" key="3">
    <source>
        <dbReference type="EMBL" id="CAF1378801.1"/>
    </source>
</evidence>
<reference evidence="2" key="1">
    <citation type="submission" date="2021-02" db="EMBL/GenBank/DDBJ databases">
        <authorList>
            <person name="Nowell W R."/>
        </authorList>
    </citation>
    <scope>NUCLEOTIDE SEQUENCE</scope>
</reference>
<accession>A0A815JC23</accession>
<proteinExistence type="predicted"/>
<dbReference type="EMBL" id="CAJNOI010001064">
    <property type="protein sequence ID" value="CAF1378758.1"/>
    <property type="molecule type" value="Genomic_DNA"/>
</dbReference>
<dbReference type="EMBL" id="CAJNOI010001065">
    <property type="protein sequence ID" value="CAF1378801.1"/>
    <property type="molecule type" value="Genomic_DNA"/>
</dbReference>
<feature type="transmembrane region" description="Helical" evidence="1">
    <location>
        <begin position="32"/>
        <end position="55"/>
    </location>
</feature>
<gene>
    <name evidence="2" type="ORF">BJG266_LOCUS36447</name>
    <name evidence="3" type="ORF">BJG266_LOCUS36449</name>
    <name evidence="4" type="ORF">QVE165_LOCUS53441</name>
    <name evidence="5" type="ORF">QVE165_LOCUS53443</name>
</gene>
<comment type="caution">
    <text evidence="2">The sequence shown here is derived from an EMBL/GenBank/DDBJ whole genome shotgun (WGS) entry which is preliminary data.</text>
</comment>
<keyword evidence="1" id="KW-0812">Transmembrane</keyword>
<evidence type="ECO:0000256" key="1">
    <source>
        <dbReference type="SAM" id="Phobius"/>
    </source>
</evidence>
<dbReference type="Proteomes" id="UP000663877">
    <property type="component" value="Unassembled WGS sequence"/>
</dbReference>
<sequence length="74" mass="7991">MPIRASIGIAVALAAVLLAAFCFNDILLRLIVYLYFGIIGAAVVASILLFYAVIIHPLFAALHDRVTNVHDIIV</sequence>
<name>A0A815JC23_9BILA</name>
<protein>
    <submittedName>
        <fullName evidence="2">Uncharacterized protein</fullName>
    </submittedName>
</protein>
<keyword evidence="6" id="KW-1185">Reference proteome</keyword>
<keyword evidence="1" id="KW-1133">Transmembrane helix</keyword>
<evidence type="ECO:0000313" key="7">
    <source>
        <dbReference type="Proteomes" id="UP000663877"/>
    </source>
</evidence>
<dbReference type="AlphaFoldDB" id="A0A815JC23"/>
<keyword evidence="1" id="KW-0472">Membrane</keyword>
<evidence type="ECO:0000313" key="6">
    <source>
        <dbReference type="Proteomes" id="UP000663832"/>
    </source>
</evidence>